<dbReference type="PANTHER" id="PTHR34385:SF1">
    <property type="entry name" value="PEPTIDOGLYCAN L-ALANYL-D-GLUTAMATE ENDOPEPTIDASE CWLK"/>
    <property type="match status" value="1"/>
</dbReference>
<comment type="caution">
    <text evidence="3">The sequence shown here is derived from an EMBL/GenBank/DDBJ whole genome shotgun (WGS) entry which is preliminary data.</text>
</comment>
<feature type="domain" description="Peptidase M15C" evidence="2">
    <location>
        <begin position="101"/>
        <end position="169"/>
    </location>
</feature>
<name>A0ABW4W203_9BACI</name>
<keyword evidence="1" id="KW-0812">Transmembrane</keyword>
<dbReference type="InterPro" id="IPR052179">
    <property type="entry name" value="DD-CPase-like"/>
</dbReference>
<dbReference type="RefSeq" id="WP_377556629.1">
    <property type="nucleotide sequence ID" value="NZ_JBHUHQ010000014.1"/>
</dbReference>
<evidence type="ECO:0000313" key="3">
    <source>
        <dbReference type="EMBL" id="MFD2044310.1"/>
    </source>
</evidence>
<protein>
    <submittedName>
        <fullName evidence="3">M15 family metallopeptidase</fullName>
    </submittedName>
</protein>
<evidence type="ECO:0000256" key="1">
    <source>
        <dbReference type="SAM" id="Phobius"/>
    </source>
</evidence>
<dbReference type="InterPro" id="IPR039561">
    <property type="entry name" value="Peptidase_M15C"/>
</dbReference>
<dbReference type="PANTHER" id="PTHR34385">
    <property type="entry name" value="D-ALANYL-D-ALANINE CARBOXYPEPTIDASE"/>
    <property type="match status" value="1"/>
</dbReference>
<dbReference type="Pfam" id="PF13539">
    <property type="entry name" value="Peptidase_M15_4"/>
    <property type="match status" value="1"/>
</dbReference>
<accession>A0ABW4W203</accession>
<reference evidence="4" key="1">
    <citation type="journal article" date="2019" name="Int. J. Syst. Evol. Microbiol.">
        <title>The Global Catalogue of Microorganisms (GCM) 10K type strain sequencing project: providing services to taxonomists for standard genome sequencing and annotation.</title>
        <authorList>
            <consortium name="The Broad Institute Genomics Platform"/>
            <consortium name="The Broad Institute Genome Sequencing Center for Infectious Disease"/>
            <person name="Wu L."/>
            <person name="Ma J."/>
        </authorList>
    </citation>
    <scope>NUCLEOTIDE SEQUENCE [LARGE SCALE GENOMIC DNA]</scope>
    <source>
        <strain evidence="4">R28</strain>
    </source>
</reference>
<keyword evidence="1" id="KW-1133">Transmembrane helix</keyword>
<dbReference type="SUPFAM" id="SSF55166">
    <property type="entry name" value="Hedgehog/DD-peptidase"/>
    <property type="match status" value="1"/>
</dbReference>
<gene>
    <name evidence="3" type="ORF">ACFSJF_08545</name>
</gene>
<proteinExistence type="predicted"/>
<evidence type="ECO:0000313" key="4">
    <source>
        <dbReference type="Proteomes" id="UP001597383"/>
    </source>
</evidence>
<keyword evidence="4" id="KW-1185">Reference proteome</keyword>
<dbReference type="Gene3D" id="3.30.1380.10">
    <property type="match status" value="1"/>
</dbReference>
<dbReference type="Proteomes" id="UP001597383">
    <property type="component" value="Unassembled WGS sequence"/>
</dbReference>
<sequence>MNLKIIKNLITTIVIVSLFLAFILFLYQFLGYDRYSFEGEDASMPTELHPLIAKKKEQLIKEAKNLEITVVITESIRTIERQDELYTLGRTKEGNIVTYAKGGESYHNYGLAIDFAIMKHKDELTWDINYDGNENGSSDWFEVADIAKELGFEWGGDWSKFKDYPHLQMTFDLSIKQLQRGIRPKEDLDHHDAR</sequence>
<dbReference type="CDD" id="cd14845">
    <property type="entry name" value="L-Ala-D-Glu_peptidase_like"/>
    <property type="match status" value="1"/>
</dbReference>
<dbReference type="InterPro" id="IPR009045">
    <property type="entry name" value="Zn_M74/Hedgehog-like"/>
</dbReference>
<evidence type="ECO:0000259" key="2">
    <source>
        <dbReference type="Pfam" id="PF13539"/>
    </source>
</evidence>
<dbReference type="EMBL" id="JBHUHQ010000014">
    <property type="protein sequence ID" value="MFD2044310.1"/>
    <property type="molecule type" value="Genomic_DNA"/>
</dbReference>
<feature type="transmembrane region" description="Helical" evidence="1">
    <location>
        <begin position="9"/>
        <end position="30"/>
    </location>
</feature>
<organism evidence="3 4">
    <name type="scientific">Ornithinibacillus salinisoli</name>
    <dbReference type="NCBI Taxonomy" id="1848459"/>
    <lineage>
        <taxon>Bacteria</taxon>
        <taxon>Bacillati</taxon>
        <taxon>Bacillota</taxon>
        <taxon>Bacilli</taxon>
        <taxon>Bacillales</taxon>
        <taxon>Bacillaceae</taxon>
        <taxon>Ornithinibacillus</taxon>
    </lineage>
</organism>
<keyword evidence="1" id="KW-0472">Membrane</keyword>